<organism evidence="1">
    <name type="scientific">marine sediment metagenome</name>
    <dbReference type="NCBI Taxonomy" id="412755"/>
    <lineage>
        <taxon>unclassified sequences</taxon>
        <taxon>metagenomes</taxon>
        <taxon>ecological metagenomes</taxon>
    </lineage>
</organism>
<reference evidence="1" key="1">
    <citation type="journal article" date="2014" name="Front. Microbiol.">
        <title>High frequency of phylogenetically diverse reductive dehalogenase-homologous genes in deep subseafloor sedimentary metagenomes.</title>
        <authorList>
            <person name="Kawai M."/>
            <person name="Futagami T."/>
            <person name="Toyoda A."/>
            <person name="Takaki Y."/>
            <person name="Nishi S."/>
            <person name="Hori S."/>
            <person name="Arai W."/>
            <person name="Tsubouchi T."/>
            <person name="Morono Y."/>
            <person name="Uchiyama I."/>
            <person name="Ito T."/>
            <person name="Fujiyama A."/>
            <person name="Inagaki F."/>
            <person name="Takami H."/>
        </authorList>
    </citation>
    <scope>NUCLEOTIDE SEQUENCE</scope>
    <source>
        <strain evidence="1">Expedition CK06-06</strain>
    </source>
</reference>
<sequence length="31" mass="3574">MATTRTGYTVLRYGNNFRGPFQESFLYPTGQ</sequence>
<proteinExistence type="predicted"/>
<name>X0SKU8_9ZZZZ</name>
<comment type="caution">
    <text evidence="1">The sequence shown here is derived from an EMBL/GenBank/DDBJ whole genome shotgun (WGS) entry which is preliminary data.</text>
</comment>
<accession>X0SKU8</accession>
<gene>
    <name evidence="1" type="ORF">S01H1_11731</name>
</gene>
<dbReference type="EMBL" id="BARS01005991">
    <property type="protein sequence ID" value="GAF81718.1"/>
    <property type="molecule type" value="Genomic_DNA"/>
</dbReference>
<evidence type="ECO:0000313" key="1">
    <source>
        <dbReference type="EMBL" id="GAF81718.1"/>
    </source>
</evidence>
<dbReference type="AlphaFoldDB" id="X0SKU8"/>
<protein>
    <submittedName>
        <fullName evidence="1">Uncharacterized protein</fullName>
    </submittedName>
</protein>
<feature type="non-terminal residue" evidence="1">
    <location>
        <position position="31"/>
    </location>
</feature>